<keyword evidence="1" id="KW-0418">Kinase</keyword>
<dbReference type="Proteomes" id="UP000827976">
    <property type="component" value="Chromosome 4"/>
</dbReference>
<evidence type="ECO:0000313" key="1">
    <source>
        <dbReference type="EMBL" id="KAH7687495.1"/>
    </source>
</evidence>
<evidence type="ECO:0000313" key="2">
    <source>
        <dbReference type="Proteomes" id="UP000827976"/>
    </source>
</evidence>
<protein>
    <submittedName>
        <fullName evidence="1">S-phase kinase-associated protein 1</fullName>
    </submittedName>
</protein>
<name>A0ACB7WIC2_DIOAL</name>
<comment type="caution">
    <text evidence="1">The sequence shown here is derived from an EMBL/GenBank/DDBJ whole genome shotgun (WGS) entry which is preliminary data.</text>
</comment>
<sequence length="150" mass="17144">MKLSSSDGKEFIVDKKVWEQSVVINAIMEIGNFVDQDENDQVITVSNVTAEVLAVIIQYCNKHADVDDEEVAKWDEEFMKNIDINMHYKLILASDYLEIKSLFDLTCKTLGDMIKANNKSPQALRGILNIQNDLTPEEEEALARENYWVS</sequence>
<gene>
    <name evidence="1" type="ORF">IHE45_04G169400</name>
</gene>
<accession>A0ACB7WIC2</accession>
<keyword evidence="2" id="KW-1185">Reference proteome</keyword>
<organism evidence="1 2">
    <name type="scientific">Dioscorea alata</name>
    <name type="common">Purple yam</name>
    <dbReference type="NCBI Taxonomy" id="55571"/>
    <lineage>
        <taxon>Eukaryota</taxon>
        <taxon>Viridiplantae</taxon>
        <taxon>Streptophyta</taxon>
        <taxon>Embryophyta</taxon>
        <taxon>Tracheophyta</taxon>
        <taxon>Spermatophyta</taxon>
        <taxon>Magnoliopsida</taxon>
        <taxon>Liliopsida</taxon>
        <taxon>Dioscoreales</taxon>
        <taxon>Dioscoreaceae</taxon>
        <taxon>Dioscorea</taxon>
    </lineage>
</organism>
<dbReference type="EMBL" id="CM037014">
    <property type="protein sequence ID" value="KAH7687495.1"/>
    <property type="molecule type" value="Genomic_DNA"/>
</dbReference>
<reference evidence="2" key="1">
    <citation type="journal article" date="2022" name="Nat. Commun.">
        <title>Chromosome evolution and the genetic basis of agronomically important traits in greater yam.</title>
        <authorList>
            <person name="Bredeson J.V."/>
            <person name="Lyons J.B."/>
            <person name="Oniyinde I.O."/>
            <person name="Okereke N.R."/>
            <person name="Kolade O."/>
            <person name="Nnabue I."/>
            <person name="Nwadili C.O."/>
            <person name="Hribova E."/>
            <person name="Parker M."/>
            <person name="Nwogha J."/>
            <person name="Shu S."/>
            <person name="Carlson J."/>
            <person name="Kariba R."/>
            <person name="Muthemba S."/>
            <person name="Knop K."/>
            <person name="Barton G.J."/>
            <person name="Sherwood A.V."/>
            <person name="Lopez-Montes A."/>
            <person name="Asiedu R."/>
            <person name="Jamnadass R."/>
            <person name="Muchugi A."/>
            <person name="Goodstein D."/>
            <person name="Egesi C.N."/>
            <person name="Featherston J."/>
            <person name="Asfaw A."/>
            <person name="Simpson G.G."/>
            <person name="Dolezel J."/>
            <person name="Hendre P.S."/>
            <person name="Van Deynze A."/>
            <person name="Kumar P.L."/>
            <person name="Obidiegwu J.E."/>
            <person name="Bhattacharjee R."/>
            <person name="Rokhsar D.S."/>
        </authorList>
    </citation>
    <scope>NUCLEOTIDE SEQUENCE [LARGE SCALE GENOMIC DNA]</scope>
    <source>
        <strain evidence="2">cv. TDa95/00328</strain>
    </source>
</reference>
<keyword evidence="1" id="KW-0808">Transferase</keyword>
<proteinExistence type="predicted"/>